<keyword evidence="1 2" id="KW-0597">Phosphoprotein</keyword>
<evidence type="ECO:0000259" key="3">
    <source>
        <dbReference type="PROSITE" id="PS50110"/>
    </source>
</evidence>
<name>V8C987_9HELI</name>
<dbReference type="eggNOG" id="COG0745">
    <property type="taxonomic scope" value="Bacteria"/>
</dbReference>
<dbReference type="PROSITE" id="PS50110">
    <property type="entry name" value="RESPONSE_REGULATORY"/>
    <property type="match status" value="1"/>
</dbReference>
<dbReference type="Proteomes" id="UP000018731">
    <property type="component" value="Unassembled WGS sequence"/>
</dbReference>
<dbReference type="EMBL" id="AZJI01000004">
    <property type="protein sequence ID" value="ETD23953.1"/>
    <property type="molecule type" value="Genomic_DNA"/>
</dbReference>
<dbReference type="OrthoDB" id="5514345at2"/>
<sequence>MKDLKELKNLTLLYVEDNEEVARVTTMVLEEYIERVLVVKNGIEALQVFNTYQVDLILSDILMPKMNGIEFARKVREGKHNAQCPIIFTTAHTEVNYLLDAISLSVDGYVLKPINITELLHTMLKAILPKIQAKEIESKNMLLSAINTFVGGKKIEIIRFLLEHCDEEGIFYGSYEYIIDELNVSKPTIVKTFHQLMEVGLLVKIRNKVYKICLDK</sequence>
<dbReference type="InterPro" id="IPR011006">
    <property type="entry name" value="CheY-like_superfamily"/>
</dbReference>
<dbReference type="RefSeq" id="WP_023927424.1">
    <property type="nucleotide sequence ID" value="NZ_KI669454.1"/>
</dbReference>
<accession>V8C987</accession>
<dbReference type="STRING" id="1357400.HMPREF2086_00699"/>
<evidence type="ECO:0000256" key="2">
    <source>
        <dbReference type="PROSITE-ProRule" id="PRU00169"/>
    </source>
</evidence>
<keyword evidence="5" id="KW-1185">Reference proteome</keyword>
<evidence type="ECO:0000256" key="1">
    <source>
        <dbReference type="ARBA" id="ARBA00022553"/>
    </source>
</evidence>
<dbReference type="GO" id="GO:0000155">
    <property type="term" value="F:phosphorelay sensor kinase activity"/>
    <property type="evidence" value="ECO:0007669"/>
    <property type="project" value="TreeGrafter"/>
</dbReference>
<reference evidence="4 5" key="1">
    <citation type="journal article" date="2014" name="Genome Announc.">
        <title>Draft genome sequences of six enterohepatic helicobacter species isolated from humans and one from rhesus macaques.</title>
        <authorList>
            <person name="Shen Z."/>
            <person name="Sheh A."/>
            <person name="Young S.K."/>
            <person name="Abouelliel A."/>
            <person name="Ward D.V."/>
            <person name="Earl A.M."/>
            <person name="Fox J.G."/>
        </authorList>
    </citation>
    <scope>NUCLEOTIDE SEQUENCE [LARGE SCALE GENOMIC DNA]</scope>
    <source>
        <strain evidence="4 5">MIT 99-5501</strain>
    </source>
</reference>
<feature type="modified residue" description="4-aspartylphosphate" evidence="2">
    <location>
        <position position="60"/>
    </location>
</feature>
<dbReference type="Gene3D" id="3.40.50.2300">
    <property type="match status" value="1"/>
</dbReference>
<evidence type="ECO:0000313" key="5">
    <source>
        <dbReference type="Proteomes" id="UP000018731"/>
    </source>
</evidence>
<dbReference type="HOGENOM" id="CLU_000445_30_3_7"/>
<proteinExistence type="predicted"/>
<feature type="domain" description="Response regulatory" evidence="3">
    <location>
        <begin position="11"/>
        <end position="127"/>
    </location>
</feature>
<dbReference type="SUPFAM" id="SSF52172">
    <property type="entry name" value="CheY-like"/>
    <property type="match status" value="1"/>
</dbReference>
<dbReference type="PATRIC" id="fig|1357400.3.peg.963"/>
<dbReference type="Pfam" id="PF00072">
    <property type="entry name" value="Response_reg"/>
    <property type="match status" value="1"/>
</dbReference>
<dbReference type="PANTHER" id="PTHR43547:SF2">
    <property type="entry name" value="HYBRID SIGNAL TRANSDUCTION HISTIDINE KINASE C"/>
    <property type="match status" value="1"/>
</dbReference>
<evidence type="ECO:0000313" key="4">
    <source>
        <dbReference type="EMBL" id="ETD23953.1"/>
    </source>
</evidence>
<comment type="caution">
    <text evidence="4">The sequence shown here is derived from an EMBL/GenBank/DDBJ whole genome shotgun (WGS) entry which is preliminary data.</text>
</comment>
<protein>
    <recommendedName>
        <fullName evidence="3">Response regulatory domain-containing protein</fullName>
    </recommendedName>
</protein>
<dbReference type="AlphaFoldDB" id="V8C987"/>
<dbReference type="InterPro" id="IPR001789">
    <property type="entry name" value="Sig_transdc_resp-reg_receiver"/>
</dbReference>
<dbReference type="PANTHER" id="PTHR43547">
    <property type="entry name" value="TWO-COMPONENT HISTIDINE KINASE"/>
    <property type="match status" value="1"/>
</dbReference>
<gene>
    <name evidence="4" type="ORF">HMPREF2086_00699</name>
</gene>
<dbReference type="SMART" id="SM00448">
    <property type="entry name" value="REC"/>
    <property type="match status" value="1"/>
</dbReference>
<organism evidence="4 5">
    <name type="scientific">Helicobacter macacae MIT 99-5501</name>
    <dbReference type="NCBI Taxonomy" id="1357400"/>
    <lineage>
        <taxon>Bacteria</taxon>
        <taxon>Pseudomonadati</taxon>
        <taxon>Campylobacterota</taxon>
        <taxon>Epsilonproteobacteria</taxon>
        <taxon>Campylobacterales</taxon>
        <taxon>Helicobacteraceae</taxon>
        <taxon>Helicobacter</taxon>
    </lineage>
</organism>